<proteinExistence type="predicted"/>
<name>A0A1R0Y5F5_9BACL</name>
<accession>A0A1R0Y5F5</accession>
<sequence>MRREKKAKERPKFDIVVIPVPGDPIEAIINAIEPNVNAVLKKHGAYLTIPFRDLVLRHVKHQPSKAEE</sequence>
<organism evidence="1 2">
    <name type="scientific">Paenibacillus odorifer</name>
    <dbReference type="NCBI Taxonomy" id="189426"/>
    <lineage>
        <taxon>Bacteria</taxon>
        <taxon>Bacillati</taxon>
        <taxon>Bacillota</taxon>
        <taxon>Bacilli</taxon>
        <taxon>Bacillales</taxon>
        <taxon>Paenibacillaceae</taxon>
        <taxon>Paenibacillus</taxon>
    </lineage>
</organism>
<dbReference type="AlphaFoldDB" id="A0A1R0Y5F5"/>
<evidence type="ECO:0000313" key="1">
    <source>
        <dbReference type="EMBL" id="OMD42578.1"/>
    </source>
</evidence>
<protein>
    <submittedName>
        <fullName evidence="1">Uncharacterized protein</fullName>
    </submittedName>
</protein>
<dbReference type="Proteomes" id="UP000187439">
    <property type="component" value="Unassembled WGS sequence"/>
</dbReference>
<dbReference type="EMBL" id="MPTC01000004">
    <property type="protein sequence ID" value="OMD42578.1"/>
    <property type="molecule type" value="Genomic_DNA"/>
</dbReference>
<dbReference type="OrthoDB" id="2628779at2"/>
<comment type="caution">
    <text evidence="1">The sequence shown here is derived from an EMBL/GenBank/DDBJ whole genome shotgun (WGS) entry which is preliminary data.</text>
</comment>
<gene>
    <name evidence="1" type="ORF">BSK52_07145</name>
</gene>
<dbReference type="RefSeq" id="WP_076118038.1">
    <property type="nucleotide sequence ID" value="NZ_MPTC01000004.1"/>
</dbReference>
<reference evidence="1 2" key="1">
    <citation type="submission" date="2016-10" db="EMBL/GenBank/DDBJ databases">
        <title>Paenibacillus species isolates.</title>
        <authorList>
            <person name="Beno S.M."/>
        </authorList>
    </citation>
    <scope>NUCLEOTIDE SEQUENCE [LARGE SCALE GENOMIC DNA]</scope>
    <source>
        <strain evidence="1 2">FSL H7-0710</strain>
    </source>
</reference>
<evidence type="ECO:0000313" key="2">
    <source>
        <dbReference type="Proteomes" id="UP000187439"/>
    </source>
</evidence>